<evidence type="ECO:0000313" key="3">
    <source>
        <dbReference type="Proteomes" id="UP000324965"/>
    </source>
</evidence>
<dbReference type="AlphaFoldDB" id="A0A5A9ZY88"/>
<dbReference type="RefSeq" id="WP_149515209.1">
    <property type="nucleotide sequence ID" value="NZ_VDFC01000075.1"/>
</dbReference>
<evidence type="ECO:0000313" key="2">
    <source>
        <dbReference type="EMBL" id="KAA0922149.1"/>
    </source>
</evidence>
<dbReference type="Proteomes" id="UP000324965">
    <property type="component" value="Unassembled WGS sequence"/>
</dbReference>
<reference evidence="2 3" key="1">
    <citation type="submission" date="2019-05" db="EMBL/GenBank/DDBJ databases">
        <authorList>
            <person name="Hariharan J."/>
            <person name="Choudoir M.J."/>
            <person name="Diebold P."/>
            <person name="Panke-Buisse K."/>
            <person name="Buckley D.H."/>
        </authorList>
    </citation>
    <scope>NUCLEOTIDE SEQUENCE [LARGE SCALE GENOMIC DNA]</scope>
    <source>
        <strain evidence="2 3">SUN51</strain>
    </source>
</reference>
<organism evidence="2 3">
    <name type="scientific">Streptomyces apricus</name>
    <dbReference type="NCBI Taxonomy" id="1828112"/>
    <lineage>
        <taxon>Bacteria</taxon>
        <taxon>Bacillati</taxon>
        <taxon>Actinomycetota</taxon>
        <taxon>Actinomycetes</taxon>
        <taxon>Kitasatosporales</taxon>
        <taxon>Streptomycetaceae</taxon>
        <taxon>Streptomyces</taxon>
    </lineage>
</organism>
<name>A0A5A9ZY88_9ACTN</name>
<comment type="caution">
    <text evidence="2">The sequence shown here is derived from an EMBL/GenBank/DDBJ whole genome shotgun (WGS) entry which is preliminary data.</text>
</comment>
<sequence>MSQARVPYLLGHAEIASLFNIERQTSQKWRTEGTLPEPDLLASGNPYWLLATVLHIDGDGVRQVDQQQLADYRASFPHGYDVQDKEQLPVILGIQETGRVLGQDAQAVSRWRNRRRIAEADLVLSGSPLWLLETILADAPQRQRPIDQAEVTKLCAGQRGSQKPRGRRTSTPAVSPPQKPLPAAKTFTAADQAAAAKFLTSVLADGYSVTITPQR</sequence>
<gene>
    <name evidence="2" type="ORF">FGF04_33780</name>
</gene>
<accession>A0A5A9ZY88</accession>
<feature type="region of interest" description="Disordered" evidence="1">
    <location>
        <begin position="156"/>
        <end position="184"/>
    </location>
</feature>
<evidence type="ECO:0000256" key="1">
    <source>
        <dbReference type="SAM" id="MobiDB-lite"/>
    </source>
</evidence>
<proteinExistence type="predicted"/>
<dbReference type="OrthoDB" id="4275637at2"/>
<keyword evidence="3" id="KW-1185">Reference proteome</keyword>
<dbReference type="EMBL" id="VDFC01000075">
    <property type="protein sequence ID" value="KAA0922149.1"/>
    <property type="molecule type" value="Genomic_DNA"/>
</dbReference>
<protein>
    <submittedName>
        <fullName evidence="2">Uncharacterized protein</fullName>
    </submittedName>
</protein>